<proteinExistence type="predicted"/>
<dbReference type="InterPro" id="IPR050816">
    <property type="entry name" value="Flavin-dep_Halogenase_NPB"/>
</dbReference>
<dbReference type="PANTHER" id="PTHR43747:SF5">
    <property type="entry name" value="FAD-BINDING DOMAIN-CONTAINING PROTEIN"/>
    <property type="match status" value="1"/>
</dbReference>
<reference evidence="2 3" key="1">
    <citation type="submission" date="2022-05" db="EMBL/GenBank/DDBJ databases">
        <title>Novel Pseudomonas spp. Isolated from a Rainbow Trout Aquaculture Facility.</title>
        <authorList>
            <person name="Testerman T."/>
            <person name="Graf J."/>
        </authorList>
    </citation>
    <scope>NUCLEOTIDE SEQUENCE [LARGE SCALE GENOMIC DNA]</scope>
    <source>
        <strain evidence="2 3">ID357</strain>
    </source>
</reference>
<gene>
    <name evidence="2" type="ORF">M5G25_21960</name>
</gene>
<comment type="caution">
    <text evidence="2">The sequence shown here is derived from an EMBL/GenBank/DDBJ whole genome shotgun (WGS) entry which is preliminary data.</text>
</comment>
<evidence type="ECO:0000313" key="3">
    <source>
        <dbReference type="Proteomes" id="UP001217610"/>
    </source>
</evidence>
<organism evidence="2 3">
    <name type="scientific">Pseudomonas idahonensis</name>
    <dbReference type="NCBI Taxonomy" id="2942628"/>
    <lineage>
        <taxon>Bacteria</taxon>
        <taxon>Pseudomonadati</taxon>
        <taxon>Pseudomonadota</taxon>
        <taxon>Gammaproteobacteria</taxon>
        <taxon>Pseudomonadales</taxon>
        <taxon>Pseudomonadaceae</taxon>
        <taxon>Pseudomonas</taxon>
    </lineage>
</organism>
<dbReference type="InterPro" id="IPR036188">
    <property type="entry name" value="FAD/NAD-bd_sf"/>
</dbReference>
<name>A0ABT5Q9R6_9PSED</name>
<evidence type="ECO:0000256" key="1">
    <source>
        <dbReference type="ARBA" id="ARBA00023002"/>
    </source>
</evidence>
<keyword evidence="3" id="KW-1185">Reference proteome</keyword>
<keyword evidence="1" id="KW-0560">Oxidoreductase</keyword>
<protein>
    <submittedName>
        <fullName evidence="2">Halogenase</fullName>
    </submittedName>
</protein>
<dbReference type="Gene3D" id="3.50.50.60">
    <property type="entry name" value="FAD/NAD(P)-binding domain"/>
    <property type="match status" value="1"/>
</dbReference>
<accession>A0ABT5Q9R6</accession>
<dbReference type="EMBL" id="JAMDGR010000017">
    <property type="protein sequence ID" value="MDD1150953.1"/>
    <property type="molecule type" value="Genomic_DNA"/>
</dbReference>
<evidence type="ECO:0000313" key="2">
    <source>
        <dbReference type="EMBL" id="MDD1150953.1"/>
    </source>
</evidence>
<sequence length="544" mass="60335">MNDVQSGKAPEHYDILLAGNSISVIMLAACLARNKVRVGLLRNRQMPPDLTGEATIPYTSMIFELIADRYGVPEIKNIARTRDIQQKVMPSSGVKKNLGFIYHQRSRAVDLGQALQFNVPSEHGENHLFRPDIDAYLLAAAIGYGAQLVEIDNSPEVLVEDSGVKVATALGRWVTADFMVDGSQGGQVLARQAGLVSQPSTQKTRTLEFSTHMLGVVPFDECVQGDFPGQWHGGTLHHVFDGGWVGVIPFNNHQHSRNPLVSVLVSLREDLCPSMDGDQVLAGLIELYPGLGRHLSGARRVREWALRQPPRQVYRTALERRCLMFDEGAASNDLLFSRKLSNAAELVLALAHRLIQAAHSGDYRSPALNDFVLTQDSIISLSDRIASAAYVSFRDPELWNAFARVWLLQSIAATITARKINDAFAKDLDPRVFDEIDQLAEDGFWMPLYQGYKDILNTTLGLCDDVKSAKVSAAHAASSIFAELASASFVPPIFDFANPHARVYQLTTLRKLKALWWGLMQVPSEVGRLIFYRSFRKPSLRKES</sequence>
<dbReference type="RefSeq" id="WP_273923872.1">
    <property type="nucleotide sequence ID" value="NZ_JAMDGR010000017.1"/>
</dbReference>
<dbReference type="Proteomes" id="UP001217610">
    <property type="component" value="Unassembled WGS sequence"/>
</dbReference>
<dbReference type="PANTHER" id="PTHR43747">
    <property type="entry name" value="FAD-BINDING PROTEIN"/>
    <property type="match status" value="1"/>
</dbReference>